<feature type="transmembrane region" description="Helical" evidence="12">
    <location>
        <begin position="1981"/>
        <end position="2000"/>
    </location>
</feature>
<feature type="transmembrane region" description="Helical" evidence="12">
    <location>
        <begin position="1835"/>
        <end position="1857"/>
    </location>
</feature>
<dbReference type="GO" id="GO:0004930">
    <property type="term" value="F:G protein-coupled receptor activity"/>
    <property type="evidence" value="ECO:0007669"/>
    <property type="project" value="UniProtKB-KW"/>
</dbReference>
<protein>
    <recommendedName>
        <fullName evidence="13">G-protein coupled receptors family 3 profile domain-containing protein</fullName>
    </recommendedName>
</protein>
<evidence type="ECO:0000256" key="1">
    <source>
        <dbReference type="ARBA" id="ARBA00004651"/>
    </source>
</evidence>
<evidence type="ECO:0000256" key="12">
    <source>
        <dbReference type="SAM" id="Phobius"/>
    </source>
</evidence>
<dbReference type="Pfam" id="PF01094">
    <property type="entry name" value="ANF_receptor"/>
    <property type="match status" value="6"/>
</dbReference>
<comment type="subcellular location">
    <subcellularLocation>
        <location evidence="1">Cell membrane</location>
        <topology evidence="1">Multi-pass membrane protein</topology>
    </subcellularLocation>
</comment>
<evidence type="ECO:0000256" key="3">
    <source>
        <dbReference type="ARBA" id="ARBA00022692"/>
    </source>
</evidence>
<dbReference type="FunFam" id="2.10.50.30:FF:000003">
    <property type="entry name" value="Vomeronasal 2, receptor 120"/>
    <property type="match status" value="1"/>
</dbReference>
<accession>A0A315VMN5</accession>
<dbReference type="PANTHER" id="PTHR24061:SF579">
    <property type="entry name" value="OLFACTORY RECEPTOR C FAMILY, U1"/>
    <property type="match status" value="1"/>
</dbReference>
<keyword evidence="9" id="KW-0325">Glycoprotein</keyword>
<dbReference type="InterPro" id="IPR000068">
    <property type="entry name" value="GPCR_3_Ca_sens_rcpt-rel"/>
</dbReference>
<feature type="transmembrane region" description="Helical" evidence="12">
    <location>
        <begin position="1950"/>
        <end position="1969"/>
    </location>
</feature>
<keyword evidence="15" id="KW-1185">Reference proteome</keyword>
<feature type="transmembrane region" description="Helical" evidence="12">
    <location>
        <begin position="2948"/>
        <end position="2972"/>
    </location>
</feature>
<dbReference type="FunFam" id="3.40.50.2300:FF:000016">
    <property type="entry name" value="Taste 1 receptor member 2"/>
    <property type="match status" value="3"/>
</dbReference>
<evidence type="ECO:0000256" key="7">
    <source>
        <dbReference type="ARBA" id="ARBA00023136"/>
    </source>
</evidence>
<evidence type="ECO:0000256" key="5">
    <source>
        <dbReference type="ARBA" id="ARBA00022989"/>
    </source>
</evidence>
<evidence type="ECO:0000313" key="14">
    <source>
        <dbReference type="EMBL" id="PWA24303.1"/>
    </source>
</evidence>
<keyword evidence="8" id="KW-0675">Receptor</keyword>
<keyword evidence="4" id="KW-0732">Signal</keyword>
<dbReference type="InterPro" id="IPR038550">
    <property type="entry name" value="GPCR_3_9-Cys_sf"/>
</dbReference>
<evidence type="ECO:0000256" key="8">
    <source>
        <dbReference type="ARBA" id="ARBA00023170"/>
    </source>
</evidence>
<keyword evidence="10" id="KW-0807">Transducer</keyword>
<dbReference type="FunFam" id="2.10.50.30:FF:000002">
    <property type="entry name" value="Vomeronasal 2 receptor, h1"/>
    <property type="match status" value="1"/>
</dbReference>
<dbReference type="Gene3D" id="3.40.50.2300">
    <property type="match status" value="10"/>
</dbReference>
<dbReference type="FunFam" id="2.10.50.30:FF:000004">
    <property type="entry name" value="Taste receptor type 1 member 3-like protein"/>
    <property type="match status" value="1"/>
</dbReference>
<dbReference type="InterPro" id="IPR011500">
    <property type="entry name" value="GPCR_3_9-Cys_dom"/>
</dbReference>
<proteinExistence type="inferred from homology"/>
<evidence type="ECO:0000256" key="4">
    <source>
        <dbReference type="ARBA" id="ARBA00022729"/>
    </source>
</evidence>
<dbReference type="Proteomes" id="UP000250572">
    <property type="component" value="Unassembled WGS sequence"/>
</dbReference>
<comment type="caution">
    <text evidence="14">The sequence shown here is derived from an EMBL/GenBank/DDBJ whole genome shotgun (WGS) entry which is preliminary data.</text>
</comment>
<feature type="domain" description="G-protein coupled receptors family 3 profile" evidence="13">
    <location>
        <begin position="1835"/>
        <end position="1972"/>
    </location>
</feature>
<feature type="transmembrane region" description="Helical" evidence="12">
    <location>
        <begin position="2674"/>
        <end position="2699"/>
    </location>
</feature>
<feature type="transmembrane region" description="Helical" evidence="12">
    <location>
        <begin position="2880"/>
        <end position="2903"/>
    </location>
</feature>
<comment type="similarity">
    <text evidence="11">Belongs to the G-protein coupled receptor 3 family. TAS1R subfamily.</text>
</comment>
<feature type="transmembrane region" description="Helical" evidence="12">
    <location>
        <begin position="2993"/>
        <end position="3012"/>
    </location>
</feature>
<keyword evidence="7 12" id="KW-0472">Membrane</keyword>
<reference evidence="14 15" key="1">
    <citation type="journal article" date="2018" name="G3 (Bethesda)">
        <title>A High-Quality Reference Genome for the Invasive Mosquitofish Gambusia affinis Using a Chicago Library.</title>
        <authorList>
            <person name="Hoffberg S.L."/>
            <person name="Troendle N.J."/>
            <person name="Glenn T.C."/>
            <person name="Mahmud O."/>
            <person name="Louha S."/>
            <person name="Chalopin D."/>
            <person name="Bennetzen J.L."/>
            <person name="Mauricio R."/>
        </authorList>
    </citation>
    <scope>NUCLEOTIDE SEQUENCE [LARGE SCALE GENOMIC DNA]</scope>
    <source>
        <strain evidence="14">NE01/NJP1002.9</strain>
        <tissue evidence="14">Muscle</tissue>
    </source>
</reference>
<feature type="domain" description="G-protein coupled receptors family 3 profile" evidence="13">
    <location>
        <begin position="2878"/>
        <end position="3035"/>
    </location>
</feature>
<feature type="transmembrane region" description="Helical" evidence="12">
    <location>
        <begin position="2605"/>
        <end position="2628"/>
    </location>
</feature>
<dbReference type="InterPro" id="IPR001828">
    <property type="entry name" value="ANF_lig-bd_rcpt"/>
</dbReference>
<evidence type="ECO:0000256" key="6">
    <source>
        <dbReference type="ARBA" id="ARBA00023040"/>
    </source>
</evidence>
<evidence type="ECO:0000259" key="13">
    <source>
        <dbReference type="PROSITE" id="PS50259"/>
    </source>
</evidence>
<dbReference type="InterPro" id="IPR028082">
    <property type="entry name" value="Peripla_BP_I"/>
</dbReference>
<dbReference type="GO" id="GO:0050909">
    <property type="term" value="P:sensory perception of taste"/>
    <property type="evidence" value="ECO:0007669"/>
    <property type="project" value="UniProtKB-ARBA"/>
</dbReference>
<keyword evidence="3 12" id="KW-0812">Transmembrane</keyword>
<evidence type="ECO:0000256" key="9">
    <source>
        <dbReference type="ARBA" id="ARBA00023180"/>
    </source>
</evidence>
<dbReference type="PRINTS" id="PR01535">
    <property type="entry name" value="VOMERONASL2R"/>
</dbReference>
<dbReference type="Pfam" id="PF00003">
    <property type="entry name" value="7tm_3"/>
    <property type="match status" value="3"/>
</dbReference>
<gene>
    <name evidence="14" type="ORF">CCH79_00020175</name>
</gene>
<dbReference type="InterPro" id="IPR017978">
    <property type="entry name" value="GPCR_3_C"/>
</dbReference>
<dbReference type="STRING" id="33528.ENSGAFP00000020838"/>
<dbReference type="SUPFAM" id="SSF53822">
    <property type="entry name" value="Periplasmic binding protein-like I"/>
    <property type="match status" value="7"/>
</dbReference>
<feature type="transmembrane region" description="Helical" evidence="12">
    <location>
        <begin position="2915"/>
        <end position="2936"/>
    </location>
</feature>
<evidence type="ECO:0000256" key="11">
    <source>
        <dbReference type="ARBA" id="ARBA00038492"/>
    </source>
</evidence>
<keyword evidence="5 12" id="KW-1133">Transmembrane helix</keyword>
<dbReference type="InterPro" id="IPR000337">
    <property type="entry name" value="GPCR_3"/>
</dbReference>
<feature type="transmembrane region" description="Helical" evidence="12">
    <location>
        <begin position="2643"/>
        <end position="2662"/>
    </location>
</feature>
<dbReference type="Pfam" id="PF07562">
    <property type="entry name" value="NCD3G"/>
    <property type="match status" value="4"/>
</dbReference>
<evidence type="ECO:0000256" key="10">
    <source>
        <dbReference type="ARBA" id="ARBA00023224"/>
    </source>
</evidence>
<feature type="domain" description="G-protein coupled receptors family 3 profile" evidence="13">
    <location>
        <begin position="2605"/>
        <end position="2729"/>
    </location>
</feature>
<dbReference type="EMBL" id="NHOQ01001447">
    <property type="protein sequence ID" value="PWA24303.1"/>
    <property type="molecule type" value="Genomic_DNA"/>
</dbReference>
<feature type="transmembrane region" description="Helical" evidence="12">
    <location>
        <begin position="1873"/>
        <end position="1893"/>
    </location>
</feature>
<dbReference type="SMART" id="SM01411">
    <property type="entry name" value="Ephrin_rec_like"/>
    <property type="match status" value="3"/>
</dbReference>
<dbReference type="InterPro" id="IPR004073">
    <property type="entry name" value="GPCR_3_vmron_rcpt_2"/>
</dbReference>
<sequence>MMKHFGWTWIGVVHSDSDYGNNGIATFVEAALREGICVEYIESFYRTNQQSKIRRVADVILWSLVKPADQNKRVCDGTEDLKALKSPYTDTSQLRISNMMYKAVYAIGHAIHNALCEEKNATVRCDKHIGLEPKQVFIELQNVNFSKNGYHVSFDANGDPVAFYELKSESGVIELVTVGYYDASLPRGQEFHINRNITWLDGGTQVRTVVGWGGSDGNADGVNIGGSSSLKCSLQGSAHLPAFSMEGDYIVGGVFSIHANMHMVDNDYTTAPEPLRCTGRIDPRELRFSRAMIFAIEEINNSTELLPGVKLGYQIHDSCASVPVTVHVAFQLVNGHDSVFYTADECSQSGAVMAVIGESGSTPSISMSRVIGSFKIPQVSHYATCACLSDKKHYPTFFRTIPKKCSLQGAARLPAFSVDGDYVIGGVFSIHNSMHTLENNYTTAPESPSCSGRIDPREVRFARAMIFAIEEINNSTELLADVSLGYQIHDSCASVPVAVHAAFQLSNGQDPVFYGGDNCSQSGAVMAVVAESGSTPSISISRIIGSFNIPQVSHYATCACLSDKKQYPTFFRTIPSDQFQADALAKLVKHFGWTWIGAVRLLDVNMIVGLVESVNSPEKSVGLPSSDAGLMATWSSVCTLQGAAHTPAFSEDGDYLIGGVYSIHHNMHTLDNNYNTAPQTLSCTGRVDPRGVRLTRAMIFAIEEINNSTELLPGVKLGYQIHDSCASVPVAMHAAIQLLNGNDSVFNSGDNCSHSGVVMAVVGEFGSTPSMSISHVTGPFNIPLVSPYSTCACLSDKKQYPNFFRTIPSDYYQADALAKLVKHFGWTWIGAVRSDSDYGNNGMAAFLEVALREGICVEYSEAFYRTDPRSKIKRVADIIRRSTSKVVVAFTAIGDMKILLEELAQEPPPPRQWVGSEAWITEPQLLSYTFCAGAIGVAIQQSVIPGFRDFLLDLSPSEVRGSSVLTEFWEDAFNCSLTESNRTSKRMCNGKEDLTTLQSPYTDTSQLRISNMMYKAVYAIAHAIHNALFQKVFTELKKVNFSQNGYHVSFDGNGDPVAFYDLVNWQKSESGTIVPLTVGFYDASLPEGQTFRINRKITWVAGGTQVPVSVCSESCPPGTRKVLQKGKPICCYDCIPCPEGEISNMTDSPDCIPCPGDVTFIALSGFSHSVGERNILSTEERAEKRDGVLIEIKNDLQMEETSAFETASTQCVKVGDKEPPALQLDGDVLIGGFFPLHYLASELQHSYHSKPQVTPCSGFDHRAFRWMMTMAFAVEEINNMSSLLPGVKLGYRLLDSCDNVHSGLRALFSLVTFSESAAGDEQMLGMRNKINLTSEKAQTLLATQDDETPSCLSGSPIPAVIGLASSSPTRAVAQVLGSFNIPLVSYFATCTCLNDKHVYPSFLRTVPSDLFQVGGLVQLVTFLGWQWVGAIGTTDDYSQYGIQEFSSHFRHSGGCVAFHLTISKSPTAAEIQDMADMLQISTANVVVVFAVEGQLLDLFLELSRRNVTGIQWVASEAWVTAGLLTFPNFHGLLEGTLGFSFPGVNIPGLKEFLLNVRPSPEPGMEFINMFWEEQFGCRLRFDLNVTDENEADALDHRFNLNSQNMSVVTNERINADPKPVCTGSEDLSLTSSSYTDVSRVRISYSVYKAVFAIAHALHNLLNCGSAGINEGVCDKNTEFTAGQLLHHLKKGNFTNQFQERVYFDTNGEPVPLYDIINWQKDSKGKIRFVKVGGYDGSAPLGQRLKLNGSTIVWTGGRSQVPVSQCSAPCRPGNRQARRPGQPQCCFDCLPCADGEISNQTGSTECIKCPDSYWSDKDKVKCVAGVEEFLSFSETMGIVLVLLTSLGVVLTAIITAIFHRFRTTPIVKANNSEISFLLLLSLKLCFLCSLVFIGQPSVWTCMLRQAAFGISFVICLSCLLVKTVVVLLAFRANIPSSRGLKLFGPTQQRTMIFCTTTPQICLCVGWLLGAPPFPVRNPTYQASYGKEIMAHLLLLIVVLSWEKKREKVFMRMKPVIIVVYSFSARALRWMQTMTFAIKEINERTDLLPRLKLGFHIRDSCDDIPVSLKASFLLANGQPEGLKGNASQDEAPGLGCEAVNRTVSSVIIGDAGSGVSMALLRSLGSFHIPLVSYFASCSCLSNQREFPTFMRTMPSDAFQIKALAQLVRYFGWTWVGVIGVESDYARFAIQLFLQESVRYGVCAAYTHFYPVGLSQPAIEKLLNVIQMTSSKVIINFSGEAEVQDILREMQRRNLTGFQWIASEAWATSKSLWENSASLLKGTLGFAIQRAAVIPGLQQHLAALTPSAIHRIAFLAEFWEETFNCRLNGSANAHNHGLGSQQSRTPCKGTEVLHDVYSPYSDVTQLRVSYNVYKAVYLVAYALQDMSNCKAGEGPFVKNTCADPKNFKPWQLLHYMKLANFSTLGEEVNFDQNGDPIAYYDLMNWQTGPDGSLDLVKVGFYDASFPAGSSLVINDSAIMWPVGKQALRSVCSSSCPPGSRIARRKGEPICCYDCVPCAEGEFSNTNVVQMYNPERQGLCGGSVQSIKKTKNKKKNQWQPGLVGELIVHTWQIHNSLDCSRCSGDTWPNKARDLCIPKRVEYLSYHESMGVLLCAASVLGAGLSLLIIAIFYTHKDTALVRANNMELSFLLLLFLTICFLVGLLFLGKPSEWLCRIRYPAFGISFALCLSCLLAKTVVVLMAFRSRLPGSPVMKWFGTKQQRASVLLGTTVQVTHHLQRVNFRNQFGDDVFFDENGNPPASYDVINWQLRNGQVQHVTLGHFTSTKNGEYTLRIQEDRIVWRTGRSVPTSLCSNVCPTGTRRAQIRGKPVCCFDCLPCAEGTITNFTGATDCTACPQDRWSNDKRNECIPKTVEFLAYHEPMGVALTVVALLGASLSLLTMMVFIRYRETPVIKASNSELSFFLLLSLFLCFLCPLTFIGRPTVWTCMLRHTAFGVTFALCISCVLGKTIVVVAAFKVTHPNNKPAAGHFGPIQQRIIVCSCTLIQVVICILWLKLNPPFPDRVFKYSNKRIVLECNTGLCPTKNVPKDFFSYPTQQL</sequence>
<organism evidence="14 15">
    <name type="scientific">Gambusia affinis</name>
    <name type="common">Western mosquitofish</name>
    <name type="synonym">Heterandria affinis</name>
    <dbReference type="NCBI Taxonomy" id="33528"/>
    <lineage>
        <taxon>Eukaryota</taxon>
        <taxon>Metazoa</taxon>
        <taxon>Chordata</taxon>
        <taxon>Craniata</taxon>
        <taxon>Vertebrata</taxon>
        <taxon>Euteleostomi</taxon>
        <taxon>Actinopterygii</taxon>
        <taxon>Neopterygii</taxon>
        <taxon>Teleostei</taxon>
        <taxon>Neoteleostei</taxon>
        <taxon>Acanthomorphata</taxon>
        <taxon>Ovalentaria</taxon>
        <taxon>Atherinomorphae</taxon>
        <taxon>Cyprinodontiformes</taxon>
        <taxon>Poeciliidae</taxon>
        <taxon>Poeciliinae</taxon>
        <taxon>Gambusia</taxon>
    </lineage>
</organism>
<dbReference type="PANTHER" id="PTHR24061">
    <property type="entry name" value="CALCIUM-SENSING RECEPTOR-RELATED"/>
    <property type="match status" value="1"/>
</dbReference>
<dbReference type="Gene3D" id="2.10.50.30">
    <property type="entry name" value="GPCR, family 3, nine cysteines domain"/>
    <property type="match status" value="4"/>
</dbReference>
<dbReference type="GO" id="GO:0005886">
    <property type="term" value="C:plasma membrane"/>
    <property type="evidence" value="ECO:0007669"/>
    <property type="project" value="UniProtKB-SubCell"/>
</dbReference>
<evidence type="ECO:0000313" key="15">
    <source>
        <dbReference type="Proteomes" id="UP000250572"/>
    </source>
</evidence>
<dbReference type="PROSITE" id="PS50259">
    <property type="entry name" value="G_PROTEIN_RECEP_F3_4"/>
    <property type="match status" value="3"/>
</dbReference>
<feature type="transmembrane region" description="Helical" evidence="12">
    <location>
        <begin position="1905"/>
        <end position="1929"/>
    </location>
</feature>
<evidence type="ECO:0000256" key="2">
    <source>
        <dbReference type="ARBA" id="ARBA00022475"/>
    </source>
</evidence>
<keyword evidence="6" id="KW-0297">G-protein coupled receptor</keyword>
<dbReference type="PRINTS" id="PR00248">
    <property type="entry name" value="GPCRMGR"/>
</dbReference>
<name>A0A315VMN5_GAMAF</name>
<keyword evidence="2" id="KW-1003">Cell membrane</keyword>